<organism evidence="15 16">
    <name type="scientific">Cephaloticoccus capnophilus</name>
    <dbReference type="NCBI Taxonomy" id="1548208"/>
    <lineage>
        <taxon>Bacteria</taxon>
        <taxon>Pseudomonadati</taxon>
        <taxon>Verrucomicrobiota</taxon>
        <taxon>Opitutia</taxon>
        <taxon>Opitutales</taxon>
        <taxon>Opitutaceae</taxon>
        <taxon>Cephaloticoccus</taxon>
    </lineage>
</organism>
<feature type="compositionally biased region" description="Basic and acidic residues" evidence="12">
    <location>
        <begin position="12"/>
        <end position="21"/>
    </location>
</feature>
<keyword evidence="5" id="KW-1003">Cell membrane</keyword>
<evidence type="ECO:0000256" key="13">
    <source>
        <dbReference type="SAM" id="Phobius"/>
    </source>
</evidence>
<gene>
    <name evidence="15" type="ORF">AXK12_04150</name>
</gene>
<dbReference type="STRING" id="1548208.AXK12_04150"/>
<evidence type="ECO:0000313" key="16">
    <source>
        <dbReference type="Proteomes" id="UP000071392"/>
    </source>
</evidence>
<evidence type="ECO:0000256" key="7">
    <source>
        <dbReference type="ARBA" id="ARBA00022692"/>
    </source>
</evidence>
<dbReference type="InterPro" id="IPR003004">
    <property type="entry name" value="GspF/PilC"/>
</dbReference>
<keyword evidence="7 11" id="KW-0812">Transmembrane</keyword>
<name>A0A139SN33_9BACT</name>
<evidence type="ECO:0000256" key="3">
    <source>
        <dbReference type="ARBA" id="ARBA00005745"/>
    </source>
</evidence>
<feature type="region of interest" description="Disordered" evidence="12">
    <location>
        <begin position="1"/>
        <end position="21"/>
    </location>
</feature>
<dbReference type="InterPro" id="IPR042094">
    <property type="entry name" value="T2SS_GspF_sf"/>
</dbReference>
<feature type="domain" description="Type II secretion system protein GspF" evidence="14">
    <location>
        <begin position="86"/>
        <end position="209"/>
    </location>
</feature>
<proteinExistence type="inferred from homology"/>
<dbReference type="OrthoDB" id="9805682at2"/>
<keyword evidence="6" id="KW-0997">Cell inner membrane</keyword>
<evidence type="ECO:0000256" key="4">
    <source>
        <dbReference type="ARBA" id="ARBA00022448"/>
    </source>
</evidence>
<keyword evidence="8 13" id="KW-1133">Transmembrane helix</keyword>
<dbReference type="Pfam" id="PF00482">
    <property type="entry name" value="T2SSF"/>
    <property type="match status" value="2"/>
</dbReference>
<evidence type="ECO:0000256" key="12">
    <source>
        <dbReference type="SAM" id="MobiDB-lite"/>
    </source>
</evidence>
<protein>
    <recommendedName>
        <fullName evidence="10">General secretion pathway protein F</fullName>
    </recommendedName>
</protein>
<evidence type="ECO:0000256" key="5">
    <source>
        <dbReference type="ARBA" id="ARBA00022475"/>
    </source>
</evidence>
<accession>A0A139SN33</accession>
<evidence type="ECO:0000256" key="2">
    <source>
        <dbReference type="ARBA" id="ARBA00004429"/>
    </source>
</evidence>
<feature type="transmembrane region" description="Helical" evidence="13">
    <location>
        <begin position="394"/>
        <end position="418"/>
    </location>
</feature>
<comment type="subcellular location">
    <subcellularLocation>
        <location evidence="2">Cell inner membrane</location>
        <topology evidence="2">Multi-pass membrane protein</topology>
    </subcellularLocation>
    <subcellularLocation>
        <location evidence="11">Cell membrane</location>
        <topology evidence="11">Multi-pass membrane protein</topology>
    </subcellularLocation>
</comment>
<evidence type="ECO:0000256" key="8">
    <source>
        <dbReference type="ARBA" id="ARBA00022989"/>
    </source>
</evidence>
<evidence type="ECO:0000256" key="6">
    <source>
        <dbReference type="ARBA" id="ARBA00022519"/>
    </source>
</evidence>
<dbReference type="GO" id="GO:0015628">
    <property type="term" value="P:protein secretion by the type II secretion system"/>
    <property type="evidence" value="ECO:0007669"/>
    <property type="project" value="TreeGrafter"/>
</dbReference>
<feature type="transmembrane region" description="Helical" evidence="13">
    <location>
        <begin position="185"/>
        <end position="208"/>
    </location>
</feature>
<keyword evidence="16" id="KW-1185">Reference proteome</keyword>
<dbReference type="GO" id="GO:0005886">
    <property type="term" value="C:plasma membrane"/>
    <property type="evidence" value="ECO:0007669"/>
    <property type="project" value="UniProtKB-SubCell"/>
</dbReference>
<comment type="similarity">
    <text evidence="3 11">Belongs to the GSP F family.</text>
</comment>
<evidence type="ECO:0000256" key="9">
    <source>
        <dbReference type="ARBA" id="ARBA00023136"/>
    </source>
</evidence>
<dbReference type="PANTHER" id="PTHR30012:SF0">
    <property type="entry name" value="TYPE II SECRETION SYSTEM PROTEIN F-RELATED"/>
    <property type="match status" value="1"/>
</dbReference>
<dbReference type="PROSITE" id="PS00874">
    <property type="entry name" value="T2SP_F"/>
    <property type="match status" value="1"/>
</dbReference>
<evidence type="ECO:0000256" key="10">
    <source>
        <dbReference type="ARBA" id="ARBA00030750"/>
    </source>
</evidence>
<keyword evidence="4 11" id="KW-0813">Transport</keyword>
<dbReference type="FunFam" id="1.20.81.30:FF:000001">
    <property type="entry name" value="Type II secretion system protein F"/>
    <property type="match status" value="2"/>
</dbReference>
<dbReference type="InterPro" id="IPR018076">
    <property type="entry name" value="T2SS_GspF_dom"/>
</dbReference>
<evidence type="ECO:0000313" key="15">
    <source>
        <dbReference type="EMBL" id="KXU36023.1"/>
    </source>
</evidence>
<dbReference type="Proteomes" id="UP000071392">
    <property type="component" value="Unassembled WGS sequence"/>
</dbReference>
<comment type="function">
    <text evidence="1">Component of the type II secretion system inner membrane complex required for the energy-dependent secretion of extracellular factors such as proteases and toxins from the periplasm.</text>
</comment>
<evidence type="ECO:0000256" key="11">
    <source>
        <dbReference type="RuleBase" id="RU003923"/>
    </source>
</evidence>
<reference evidence="15 16" key="1">
    <citation type="submission" date="2016-02" db="EMBL/GenBank/DDBJ databases">
        <authorList>
            <person name="Wen L."/>
            <person name="He K."/>
            <person name="Yang H."/>
        </authorList>
    </citation>
    <scope>NUCLEOTIDE SEQUENCE [LARGE SCALE GENOMIC DNA]</scope>
    <source>
        <strain evidence="15 16">CV41</strain>
    </source>
</reference>
<dbReference type="PRINTS" id="PR00812">
    <property type="entry name" value="BCTERIALGSPF"/>
</dbReference>
<dbReference type="InterPro" id="IPR001992">
    <property type="entry name" value="T2SS_GspF/T4SS_PilC_CS"/>
</dbReference>
<evidence type="ECO:0000259" key="14">
    <source>
        <dbReference type="Pfam" id="PF00482"/>
    </source>
</evidence>
<sequence length="422" mass="46316">MPSFAYSAIEQHTGREVSGELEARSQEAAVLELKRLRLVPLEIKRSETRKSGAGSQEVSPRPAASLKKKSAFTIGRSVRPKELAVFTRQLSSLIKAGMPFLRSLEVLERQERNRHFRLIIAALGDLIRGGGTFSEGLQQHPKVFERFYVNMVRAGEAGGVLAVVLERLAQFQEKSLRLHGRIRSAMTYPMVIILVAVSIVVALMVFVVPKFEAIFATTLKGQALPRLTQVVIGTSNFFKDHSLLAVGLTAVLAVSFRFATKSKRGIRLIDTISLRIPVLGDLLLKTAIARFARTFGTLLPSGVPILDALRIARDTSANMRIAEAITLVHDRVKEGDSVADPLRATRVFPDMVPSMIEVGEETGALPEMLIRIADNYDEEVDNSVNALTSLIEPVMIVIMAVMVGTIVIALFLPIMQIIQSLG</sequence>
<feature type="domain" description="Type II secretion system protein GspF" evidence="14">
    <location>
        <begin position="291"/>
        <end position="413"/>
    </location>
</feature>
<dbReference type="Gene3D" id="1.20.81.30">
    <property type="entry name" value="Type II secretion system (T2SS), domain F"/>
    <property type="match status" value="2"/>
</dbReference>
<dbReference type="RefSeq" id="WP_068711518.1">
    <property type="nucleotide sequence ID" value="NZ_LSZP01000032.1"/>
</dbReference>
<comment type="caution">
    <text evidence="15">The sequence shown here is derived from an EMBL/GenBank/DDBJ whole genome shotgun (WGS) entry which is preliminary data.</text>
</comment>
<feature type="transmembrane region" description="Helical" evidence="13">
    <location>
        <begin position="241"/>
        <end position="259"/>
    </location>
</feature>
<dbReference type="AlphaFoldDB" id="A0A139SN33"/>
<dbReference type="PANTHER" id="PTHR30012">
    <property type="entry name" value="GENERAL SECRETION PATHWAY PROTEIN"/>
    <property type="match status" value="1"/>
</dbReference>
<dbReference type="EMBL" id="LSZP01000032">
    <property type="protein sequence ID" value="KXU36023.1"/>
    <property type="molecule type" value="Genomic_DNA"/>
</dbReference>
<keyword evidence="9 13" id="KW-0472">Membrane</keyword>
<evidence type="ECO:0000256" key="1">
    <source>
        <dbReference type="ARBA" id="ARBA00002684"/>
    </source>
</evidence>